<evidence type="ECO:0000256" key="3">
    <source>
        <dbReference type="ARBA" id="ARBA00023015"/>
    </source>
</evidence>
<sequence length="498" mass="55397">MKSTLELETLKMRLNDADLQRLDLHQRIQRALRALILDGALGPGVKLPATRALARSLGVARDTVENAYVQLQRDGFVIRRKGSGSYVPETMGTELRGAERRHQRPETPKCNETAPGAGLSRRGRMILDSGGISDQQAIKAFATGLPETRTFPTDVWERLQRQVSKDYRAQVLLHGDPQGAEPLREEIATYLNLQRGAKVSPEQILVLSSTRQALFLCAQLLVDAGKPILMENPGYFGAKKAFESAEARVVPVDVDTQGIRTDLLRADRSGASCVYVTPSHQYPTGATLSLERRLDLINWAAETGKWIIEDDYDSEFHYDGLPTTCVQGLDKYQRTLYVGTFGKTLYPGLRMGYMALPHQLVGAFTNARSILDGHTPQILQLTLARFMEEGHYNSHVRAMRKLYAGRRQAMLEAIDKYLGRIVTPLRPEGGMQIPCVLKQGWSEAKTIRQAAGAGVQLPGLSRLYLGPEKQFGWVLGYASLTEHEIETAMLRLAETIKN</sequence>
<keyword evidence="2" id="KW-0663">Pyridoxal phosphate</keyword>
<dbReference type="GO" id="GO:0003677">
    <property type="term" value="F:DNA binding"/>
    <property type="evidence" value="ECO:0007669"/>
    <property type="project" value="UniProtKB-KW"/>
</dbReference>
<dbReference type="InterPro" id="IPR004839">
    <property type="entry name" value="Aminotransferase_I/II_large"/>
</dbReference>
<dbReference type="Gene3D" id="3.40.640.10">
    <property type="entry name" value="Type I PLP-dependent aspartate aminotransferase-like (Major domain)"/>
    <property type="match status" value="1"/>
</dbReference>
<keyword evidence="4" id="KW-0238">DNA-binding</keyword>
<dbReference type="InterPro" id="IPR036388">
    <property type="entry name" value="WH-like_DNA-bd_sf"/>
</dbReference>
<keyword evidence="8" id="KW-0032">Aminotransferase</keyword>
<dbReference type="AlphaFoldDB" id="A0A6C2CEC8"/>
<dbReference type="PRINTS" id="PR00035">
    <property type="entry name" value="HTHGNTR"/>
</dbReference>
<evidence type="ECO:0000256" key="4">
    <source>
        <dbReference type="ARBA" id="ARBA00023125"/>
    </source>
</evidence>
<dbReference type="PROSITE" id="PS50949">
    <property type="entry name" value="HTH_GNTR"/>
    <property type="match status" value="1"/>
</dbReference>
<dbReference type="InterPro" id="IPR051446">
    <property type="entry name" value="HTH_trans_reg/aminotransferase"/>
</dbReference>
<dbReference type="GO" id="GO:0030170">
    <property type="term" value="F:pyridoxal phosphate binding"/>
    <property type="evidence" value="ECO:0007669"/>
    <property type="project" value="InterPro"/>
</dbReference>
<dbReference type="Pfam" id="PF00392">
    <property type="entry name" value="GntR"/>
    <property type="match status" value="1"/>
</dbReference>
<dbReference type="SMART" id="SM00345">
    <property type="entry name" value="HTH_GNTR"/>
    <property type="match status" value="1"/>
</dbReference>
<proteinExistence type="inferred from homology"/>
<feature type="domain" description="HTH gntR-type" evidence="7">
    <location>
        <begin position="22"/>
        <end position="90"/>
    </location>
</feature>
<evidence type="ECO:0000313" key="9">
    <source>
        <dbReference type="Proteomes" id="UP000389128"/>
    </source>
</evidence>
<feature type="region of interest" description="Disordered" evidence="6">
    <location>
        <begin position="97"/>
        <end position="121"/>
    </location>
</feature>
<dbReference type="CDD" id="cd00609">
    <property type="entry name" value="AAT_like"/>
    <property type="match status" value="1"/>
</dbReference>
<evidence type="ECO:0000313" key="8">
    <source>
        <dbReference type="EMBL" id="TYC51919.1"/>
    </source>
</evidence>
<dbReference type="RefSeq" id="WP_148581477.1">
    <property type="nucleotide sequence ID" value="NZ_JAVEUW010000149.1"/>
</dbReference>
<dbReference type="InterPro" id="IPR015424">
    <property type="entry name" value="PyrdxlP-dep_Trfase"/>
</dbReference>
<dbReference type="InterPro" id="IPR000524">
    <property type="entry name" value="Tscrpt_reg_HTH_GntR"/>
</dbReference>
<keyword evidence="9" id="KW-1185">Reference proteome</keyword>
<evidence type="ECO:0000256" key="2">
    <source>
        <dbReference type="ARBA" id="ARBA00022898"/>
    </source>
</evidence>
<dbReference type="Pfam" id="PF00155">
    <property type="entry name" value="Aminotran_1_2"/>
    <property type="match status" value="1"/>
</dbReference>
<comment type="caution">
    <text evidence="8">The sequence shown here is derived from an EMBL/GenBank/DDBJ whole genome shotgun (WGS) entry which is preliminary data.</text>
</comment>
<keyword evidence="8" id="KW-0808">Transferase</keyword>
<gene>
    <name evidence="8" type="ORF">ETQ85_23485</name>
</gene>
<name>A0A6C2CEC8_9RHOO</name>
<dbReference type="GO" id="GO:0008483">
    <property type="term" value="F:transaminase activity"/>
    <property type="evidence" value="ECO:0007669"/>
    <property type="project" value="UniProtKB-KW"/>
</dbReference>
<dbReference type="InterPro" id="IPR015421">
    <property type="entry name" value="PyrdxlP-dep_Trfase_major"/>
</dbReference>
<dbReference type="CDD" id="cd07377">
    <property type="entry name" value="WHTH_GntR"/>
    <property type="match status" value="1"/>
</dbReference>
<evidence type="ECO:0000256" key="5">
    <source>
        <dbReference type="ARBA" id="ARBA00023163"/>
    </source>
</evidence>
<comment type="similarity">
    <text evidence="1">In the C-terminal section; belongs to the class-I pyridoxal-phosphate-dependent aminotransferase family.</text>
</comment>
<dbReference type="GO" id="GO:0003700">
    <property type="term" value="F:DNA-binding transcription factor activity"/>
    <property type="evidence" value="ECO:0007669"/>
    <property type="project" value="InterPro"/>
</dbReference>
<dbReference type="OrthoDB" id="9804020at2"/>
<organism evidence="8 9">
    <name type="scientific">Zoogloea oleivorans</name>
    <dbReference type="NCBI Taxonomy" id="1552750"/>
    <lineage>
        <taxon>Bacteria</taxon>
        <taxon>Pseudomonadati</taxon>
        <taxon>Pseudomonadota</taxon>
        <taxon>Betaproteobacteria</taxon>
        <taxon>Rhodocyclales</taxon>
        <taxon>Zoogloeaceae</taxon>
        <taxon>Zoogloea</taxon>
    </lineage>
</organism>
<reference evidence="8 9" key="1">
    <citation type="submission" date="2019-01" db="EMBL/GenBank/DDBJ databases">
        <title>Zoogloea oleivorans genome sequencing and assembly.</title>
        <authorList>
            <person name="Tancsics A."/>
            <person name="Farkas M."/>
            <person name="Kriszt B."/>
            <person name="Maroti G."/>
            <person name="Horvath B."/>
        </authorList>
    </citation>
    <scope>NUCLEOTIDE SEQUENCE [LARGE SCALE GENOMIC DNA]</scope>
    <source>
        <strain evidence="8 9">Buc</strain>
    </source>
</reference>
<evidence type="ECO:0000256" key="1">
    <source>
        <dbReference type="ARBA" id="ARBA00005384"/>
    </source>
</evidence>
<dbReference type="Proteomes" id="UP000389128">
    <property type="component" value="Unassembled WGS sequence"/>
</dbReference>
<dbReference type="PANTHER" id="PTHR46577">
    <property type="entry name" value="HTH-TYPE TRANSCRIPTIONAL REGULATORY PROTEIN GABR"/>
    <property type="match status" value="1"/>
</dbReference>
<dbReference type="SUPFAM" id="SSF46785">
    <property type="entry name" value="Winged helix' DNA-binding domain"/>
    <property type="match status" value="1"/>
</dbReference>
<dbReference type="Gene3D" id="1.10.10.10">
    <property type="entry name" value="Winged helix-like DNA-binding domain superfamily/Winged helix DNA-binding domain"/>
    <property type="match status" value="1"/>
</dbReference>
<accession>A0A6C2CEC8</accession>
<keyword evidence="5" id="KW-0804">Transcription</keyword>
<protein>
    <submittedName>
        <fullName evidence="8">PLP-dependent aminotransferase family protein</fullName>
    </submittedName>
</protein>
<feature type="compositionally biased region" description="Basic and acidic residues" evidence="6">
    <location>
        <begin position="97"/>
        <end position="109"/>
    </location>
</feature>
<dbReference type="PANTHER" id="PTHR46577:SF1">
    <property type="entry name" value="HTH-TYPE TRANSCRIPTIONAL REGULATORY PROTEIN GABR"/>
    <property type="match status" value="1"/>
</dbReference>
<dbReference type="InterPro" id="IPR036390">
    <property type="entry name" value="WH_DNA-bd_sf"/>
</dbReference>
<keyword evidence="3" id="KW-0805">Transcription regulation</keyword>
<dbReference type="EMBL" id="SDKK01000036">
    <property type="protein sequence ID" value="TYC51919.1"/>
    <property type="molecule type" value="Genomic_DNA"/>
</dbReference>
<evidence type="ECO:0000259" key="7">
    <source>
        <dbReference type="PROSITE" id="PS50949"/>
    </source>
</evidence>
<evidence type="ECO:0000256" key="6">
    <source>
        <dbReference type="SAM" id="MobiDB-lite"/>
    </source>
</evidence>
<dbReference type="SUPFAM" id="SSF53383">
    <property type="entry name" value="PLP-dependent transferases"/>
    <property type="match status" value="1"/>
</dbReference>